<evidence type="ECO:0000313" key="2">
    <source>
        <dbReference type="Proteomes" id="UP000796761"/>
    </source>
</evidence>
<protein>
    <recommendedName>
        <fullName evidence="3">Rna-directed dna polymerase from mobile element jockey-like</fullName>
    </recommendedName>
</protein>
<evidence type="ECO:0008006" key="3">
    <source>
        <dbReference type="Google" id="ProtNLM"/>
    </source>
</evidence>
<proteinExistence type="predicted"/>
<reference evidence="1" key="1">
    <citation type="submission" date="2019-04" db="EMBL/GenBank/DDBJ databases">
        <title>Genome assembly of Zosterops borbonicus 15179.</title>
        <authorList>
            <person name="Leroy T."/>
            <person name="Anselmetti Y."/>
            <person name="Tilak M.-K."/>
            <person name="Nabholz B."/>
        </authorList>
    </citation>
    <scope>NUCLEOTIDE SEQUENCE</scope>
    <source>
        <strain evidence="1">HGM_15179</strain>
        <tissue evidence="1">Muscle</tissue>
    </source>
</reference>
<evidence type="ECO:0000313" key="1">
    <source>
        <dbReference type="EMBL" id="TRZ11907.1"/>
    </source>
</evidence>
<dbReference type="OrthoDB" id="10447822at2759"/>
<name>A0A8K1G542_9PASS</name>
<dbReference type="EMBL" id="SWJQ01000646">
    <property type="protein sequence ID" value="TRZ11907.1"/>
    <property type="molecule type" value="Genomic_DNA"/>
</dbReference>
<dbReference type="AlphaFoldDB" id="A0A8K1G542"/>
<comment type="caution">
    <text evidence="1">The sequence shown here is derived from an EMBL/GenBank/DDBJ whole genome shotgun (WGS) entry which is preliminary data.</text>
</comment>
<accession>A0A8K1G542</accession>
<gene>
    <name evidence="1" type="ORF">HGM15179_015201</name>
</gene>
<dbReference type="Proteomes" id="UP000796761">
    <property type="component" value="Unassembled WGS sequence"/>
</dbReference>
<organism evidence="1 2">
    <name type="scientific">Zosterops borbonicus</name>
    <dbReference type="NCBI Taxonomy" id="364589"/>
    <lineage>
        <taxon>Eukaryota</taxon>
        <taxon>Metazoa</taxon>
        <taxon>Chordata</taxon>
        <taxon>Craniata</taxon>
        <taxon>Vertebrata</taxon>
        <taxon>Euteleostomi</taxon>
        <taxon>Archelosauria</taxon>
        <taxon>Archosauria</taxon>
        <taxon>Dinosauria</taxon>
        <taxon>Saurischia</taxon>
        <taxon>Theropoda</taxon>
        <taxon>Coelurosauria</taxon>
        <taxon>Aves</taxon>
        <taxon>Neognathae</taxon>
        <taxon>Neoaves</taxon>
        <taxon>Telluraves</taxon>
        <taxon>Australaves</taxon>
        <taxon>Passeriformes</taxon>
        <taxon>Sylvioidea</taxon>
        <taxon>Zosteropidae</taxon>
        <taxon>Zosterops</taxon>
    </lineage>
</organism>
<sequence>MGMEDTISELADNTELFGAVKALEEKDAIQTDLGKFKRLACAKLKFSKAKCKVLHLGQSNSRHKYRLGREKIESSHKEKDSGNCTSLAMHTHRPNVSWAASTAAWTAG</sequence>
<keyword evidence="2" id="KW-1185">Reference proteome</keyword>